<evidence type="ECO:0000313" key="3">
    <source>
        <dbReference type="Proteomes" id="UP000652761"/>
    </source>
</evidence>
<sequence length="76" mass="8534">MDSRLGESFIQDICLPCLEAVTQSQSRSRMDTLALLSYMYISLGLIVFISSMQIAGNNNKLHRWCDGTPRPSPLNQ</sequence>
<dbReference type="EMBL" id="NMUH01003053">
    <property type="protein sequence ID" value="MQM03541.1"/>
    <property type="molecule type" value="Genomic_DNA"/>
</dbReference>
<keyword evidence="3" id="KW-1185">Reference proteome</keyword>
<keyword evidence="1" id="KW-0812">Transmembrane</keyword>
<feature type="transmembrane region" description="Helical" evidence="1">
    <location>
        <begin position="33"/>
        <end position="54"/>
    </location>
</feature>
<comment type="caution">
    <text evidence="2">The sequence shown here is derived from an EMBL/GenBank/DDBJ whole genome shotgun (WGS) entry which is preliminary data.</text>
</comment>
<reference evidence="2" key="1">
    <citation type="submission" date="2017-07" db="EMBL/GenBank/DDBJ databases">
        <title>Taro Niue Genome Assembly and Annotation.</title>
        <authorList>
            <person name="Atibalentja N."/>
            <person name="Keating K."/>
            <person name="Fields C.J."/>
        </authorList>
    </citation>
    <scope>NUCLEOTIDE SEQUENCE</scope>
    <source>
        <strain evidence="2">Niue_2</strain>
        <tissue evidence="2">Leaf</tissue>
    </source>
</reference>
<accession>A0A843WD22</accession>
<dbReference type="Proteomes" id="UP000652761">
    <property type="component" value="Unassembled WGS sequence"/>
</dbReference>
<evidence type="ECO:0000256" key="1">
    <source>
        <dbReference type="SAM" id="Phobius"/>
    </source>
</evidence>
<name>A0A843WD22_COLES</name>
<protein>
    <submittedName>
        <fullName evidence="2">Uncharacterized protein</fullName>
    </submittedName>
</protein>
<keyword evidence="1" id="KW-1133">Transmembrane helix</keyword>
<keyword evidence="1" id="KW-0472">Membrane</keyword>
<evidence type="ECO:0000313" key="2">
    <source>
        <dbReference type="EMBL" id="MQM03541.1"/>
    </source>
</evidence>
<proteinExistence type="predicted"/>
<gene>
    <name evidence="2" type="ORF">Taro_036327</name>
</gene>
<dbReference type="AlphaFoldDB" id="A0A843WD22"/>
<organism evidence="2 3">
    <name type="scientific">Colocasia esculenta</name>
    <name type="common">Wild taro</name>
    <name type="synonym">Arum esculentum</name>
    <dbReference type="NCBI Taxonomy" id="4460"/>
    <lineage>
        <taxon>Eukaryota</taxon>
        <taxon>Viridiplantae</taxon>
        <taxon>Streptophyta</taxon>
        <taxon>Embryophyta</taxon>
        <taxon>Tracheophyta</taxon>
        <taxon>Spermatophyta</taxon>
        <taxon>Magnoliopsida</taxon>
        <taxon>Liliopsida</taxon>
        <taxon>Araceae</taxon>
        <taxon>Aroideae</taxon>
        <taxon>Colocasieae</taxon>
        <taxon>Colocasia</taxon>
    </lineage>
</organism>